<evidence type="ECO:0000313" key="1">
    <source>
        <dbReference type="EMBL" id="TBW50368.1"/>
    </source>
</evidence>
<proteinExistence type="predicted"/>
<reference evidence="1 2" key="1">
    <citation type="submission" date="2019-02" db="EMBL/GenBank/DDBJ databases">
        <title>Marinobacter halodurans sp. nov., a marine bacterium isolated from sea tidal flat.</title>
        <authorList>
            <person name="Yoo Y."/>
            <person name="Lee D.W."/>
            <person name="Kim B.S."/>
            <person name="Kim J.-J."/>
        </authorList>
    </citation>
    <scope>NUCLEOTIDE SEQUENCE [LARGE SCALE GENOMIC DNA]</scope>
    <source>
        <strain evidence="1 2">YJ-S3-2</strain>
    </source>
</reference>
<name>A0ABY1ZG20_9GAMM</name>
<evidence type="ECO:0000313" key="2">
    <source>
        <dbReference type="Proteomes" id="UP000313645"/>
    </source>
</evidence>
<accession>A0ABY1ZG20</accession>
<dbReference type="Gene3D" id="1.10.1220.160">
    <property type="entry name" value="DNA sulphur modification protein DndE"/>
    <property type="match status" value="1"/>
</dbReference>
<organism evidence="1 2">
    <name type="scientific">Marinobacter halodurans</name>
    <dbReference type="NCBI Taxonomy" id="2528979"/>
    <lineage>
        <taxon>Bacteria</taxon>
        <taxon>Pseudomonadati</taxon>
        <taxon>Pseudomonadota</taxon>
        <taxon>Gammaproteobacteria</taxon>
        <taxon>Pseudomonadales</taxon>
        <taxon>Marinobacteraceae</taxon>
        <taxon>Marinobacter</taxon>
    </lineage>
</organism>
<keyword evidence="2" id="KW-1185">Reference proteome</keyword>
<dbReference type="InterPro" id="IPR038472">
    <property type="entry name" value="DndE_sf"/>
</dbReference>
<sequence length="160" mass="18253">MNHSILISHPTYPGPISSNMIQKPERLASVRVIFGTKRRPAEMFPTRIQLSKKTWDRLQFLQTKTRLTPNVLARAAISLALRDTHTATINKSKPDQIHVINRDVLFGDQEKAYEVLIQQFCSEQKVEADYQSIIRSLIDSGLHKMGHVKKLSDLRTAFSS</sequence>
<dbReference type="EMBL" id="SJDL01000035">
    <property type="protein sequence ID" value="TBW50368.1"/>
    <property type="molecule type" value="Genomic_DNA"/>
</dbReference>
<dbReference type="InterPro" id="IPR014969">
    <property type="entry name" value="DNA_S_DndE"/>
</dbReference>
<protein>
    <submittedName>
        <fullName evidence="1">DUF1832 domain-containing protein</fullName>
    </submittedName>
</protein>
<dbReference type="Pfam" id="PF08870">
    <property type="entry name" value="DndE"/>
    <property type="match status" value="1"/>
</dbReference>
<gene>
    <name evidence="1" type="ORF">EZI54_18500</name>
</gene>
<dbReference type="Proteomes" id="UP000313645">
    <property type="component" value="Unassembled WGS sequence"/>
</dbReference>
<comment type="caution">
    <text evidence="1">The sequence shown here is derived from an EMBL/GenBank/DDBJ whole genome shotgun (WGS) entry which is preliminary data.</text>
</comment>